<accession>A0ABP7S2Y9</accession>
<dbReference type="Proteomes" id="UP001501310">
    <property type="component" value="Unassembled WGS sequence"/>
</dbReference>
<dbReference type="EMBL" id="BAAAZD010000002">
    <property type="protein sequence ID" value="GAA4005753.1"/>
    <property type="molecule type" value="Genomic_DNA"/>
</dbReference>
<evidence type="ECO:0000313" key="2">
    <source>
        <dbReference type="EMBL" id="GAA4005753.1"/>
    </source>
</evidence>
<reference evidence="3" key="1">
    <citation type="journal article" date="2019" name="Int. J. Syst. Evol. Microbiol.">
        <title>The Global Catalogue of Microorganisms (GCM) 10K type strain sequencing project: providing services to taxonomists for standard genome sequencing and annotation.</title>
        <authorList>
            <consortium name="The Broad Institute Genomics Platform"/>
            <consortium name="The Broad Institute Genome Sequencing Center for Infectious Disease"/>
            <person name="Wu L."/>
            <person name="Ma J."/>
        </authorList>
    </citation>
    <scope>NUCLEOTIDE SEQUENCE [LARGE SCALE GENOMIC DNA]</scope>
    <source>
        <strain evidence="3">JCM 16603</strain>
    </source>
</reference>
<feature type="transmembrane region" description="Helical" evidence="1">
    <location>
        <begin position="335"/>
        <end position="356"/>
    </location>
</feature>
<keyword evidence="1" id="KW-1133">Transmembrane helix</keyword>
<protein>
    <recommendedName>
        <fullName evidence="4">Capsule biosynthesis protein</fullName>
    </recommendedName>
</protein>
<keyword evidence="1" id="KW-0812">Transmembrane</keyword>
<dbReference type="PANTHER" id="PTHR32309:SF13">
    <property type="entry name" value="FERRIC ENTEROBACTIN TRANSPORT PROTEIN FEPE"/>
    <property type="match status" value="1"/>
</dbReference>
<keyword evidence="1" id="KW-0472">Membrane</keyword>
<gene>
    <name evidence="2" type="ORF">GCM10022211_17620</name>
</gene>
<dbReference type="InterPro" id="IPR050445">
    <property type="entry name" value="Bact_polysacc_biosynth/exp"/>
</dbReference>
<evidence type="ECO:0000313" key="3">
    <source>
        <dbReference type="Proteomes" id="UP001501310"/>
    </source>
</evidence>
<keyword evidence="3" id="KW-1185">Reference proteome</keyword>
<sequence>MSRVNSLFLVTVVAPTLLAIVYFGLLASDVYVSQSQFVVRSPDKPAASGLGVILKSVGFSNAGEEIFIAQDYVRSRDALRSLNKDGAVAKAYGAPSVSIFDRYNGFGWNGTFEDLYDFYKGMIGVEHDTTSSITTLKVKAFTAEDARRVNRQLLDLSEALVNRLNNRGQTDLLGNAQREAEEAELAARRASQALGAFRQRSGVVDPERQATVQFQLVSKLQDELIGARLQLQQLQALAPENPQIPLLRTRIAGLERQVDVETGRAAGSQRSLSATAVQYQRLTLDREYADKRLAAALTSLQEARNEARRKQAYVERIVEANLPDEADEPRRLRSIFATFILGLVAYGILTMLFAGIREHRD</sequence>
<organism evidence="2 3">
    <name type="scientific">Sphingomonas humi</name>
    <dbReference type="NCBI Taxonomy" id="335630"/>
    <lineage>
        <taxon>Bacteria</taxon>
        <taxon>Pseudomonadati</taxon>
        <taxon>Pseudomonadota</taxon>
        <taxon>Alphaproteobacteria</taxon>
        <taxon>Sphingomonadales</taxon>
        <taxon>Sphingomonadaceae</taxon>
        <taxon>Sphingomonas</taxon>
    </lineage>
</organism>
<evidence type="ECO:0000256" key="1">
    <source>
        <dbReference type="SAM" id="Phobius"/>
    </source>
</evidence>
<name>A0ABP7S2Y9_9SPHN</name>
<dbReference type="PANTHER" id="PTHR32309">
    <property type="entry name" value="TYROSINE-PROTEIN KINASE"/>
    <property type="match status" value="1"/>
</dbReference>
<comment type="caution">
    <text evidence="2">The sequence shown here is derived from an EMBL/GenBank/DDBJ whole genome shotgun (WGS) entry which is preliminary data.</text>
</comment>
<proteinExistence type="predicted"/>
<evidence type="ECO:0008006" key="4">
    <source>
        <dbReference type="Google" id="ProtNLM"/>
    </source>
</evidence>